<proteinExistence type="predicted"/>
<organism evidence="1 2">
    <name type="scientific">Popillia japonica</name>
    <name type="common">Japanese beetle</name>
    <dbReference type="NCBI Taxonomy" id="7064"/>
    <lineage>
        <taxon>Eukaryota</taxon>
        <taxon>Metazoa</taxon>
        <taxon>Ecdysozoa</taxon>
        <taxon>Arthropoda</taxon>
        <taxon>Hexapoda</taxon>
        <taxon>Insecta</taxon>
        <taxon>Pterygota</taxon>
        <taxon>Neoptera</taxon>
        <taxon>Endopterygota</taxon>
        <taxon>Coleoptera</taxon>
        <taxon>Polyphaga</taxon>
        <taxon>Scarabaeiformia</taxon>
        <taxon>Scarabaeidae</taxon>
        <taxon>Rutelinae</taxon>
        <taxon>Popillia</taxon>
    </lineage>
</organism>
<name>A0AAW1JUM7_POPJA</name>
<evidence type="ECO:0000313" key="1">
    <source>
        <dbReference type="EMBL" id="KAK9707981.1"/>
    </source>
</evidence>
<dbReference type="AlphaFoldDB" id="A0AAW1JUM7"/>
<dbReference type="PANTHER" id="PTHR47055">
    <property type="entry name" value="DDE_TNP_1_7 DOMAIN-CONTAINING PROTEIN"/>
    <property type="match status" value="1"/>
</dbReference>
<dbReference type="Proteomes" id="UP001458880">
    <property type="component" value="Unassembled WGS sequence"/>
</dbReference>
<evidence type="ECO:0008006" key="3">
    <source>
        <dbReference type="Google" id="ProtNLM"/>
    </source>
</evidence>
<accession>A0AAW1JUM7</accession>
<reference evidence="1 2" key="1">
    <citation type="journal article" date="2024" name="BMC Genomics">
        <title>De novo assembly and annotation of Popillia japonica's genome with initial clues to its potential as an invasive pest.</title>
        <authorList>
            <person name="Cucini C."/>
            <person name="Boschi S."/>
            <person name="Funari R."/>
            <person name="Cardaioli E."/>
            <person name="Iannotti N."/>
            <person name="Marturano G."/>
            <person name="Paoli F."/>
            <person name="Bruttini M."/>
            <person name="Carapelli A."/>
            <person name="Frati F."/>
            <person name="Nardi F."/>
        </authorList>
    </citation>
    <scope>NUCLEOTIDE SEQUENCE [LARGE SCALE GENOMIC DNA]</scope>
    <source>
        <strain evidence="1">DMR45628</strain>
    </source>
</reference>
<dbReference type="PANTHER" id="PTHR47055:SF3">
    <property type="entry name" value="PHORBOL-ESTER_DAG-TYPE DOMAIN-CONTAINING PROTEIN"/>
    <property type="match status" value="1"/>
</dbReference>
<dbReference type="EMBL" id="JASPKY010000339">
    <property type="protein sequence ID" value="KAK9707981.1"/>
    <property type="molecule type" value="Genomic_DNA"/>
</dbReference>
<gene>
    <name evidence="1" type="ORF">QE152_g27537</name>
</gene>
<keyword evidence="2" id="KW-1185">Reference proteome</keyword>
<comment type="caution">
    <text evidence="1">The sequence shown here is derived from an EMBL/GenBank/DDBJ whole genome shotgun (WGS) entry which is preliminary data.</text>
</comment>
<dbReference type="GO" id="GO:0043565">
    <property type="term" value="F:sequence-specific DNA binding"/>
    <property type="evidence" value="ECO:0007669"/>
    <property type="project" value="TreeGrafter"/>
</dbReference>
<protein>
    <recommendedName>
        <fullName evidence="3">PiggyBac transposable element-derived protein domain-containing protein</fullName>
    </recommendedName>
</protein>
<sequence>MGNYSQKKLSLPYTADVLIAKGNYPYHIYCDNFFTTLPLLEAMSVRNLRLTGTIRENRLANCELECKTEIKKKAREPAAPDEQIVEPVVEPASPYKQLDYNVYYGFKHDLGVVKSTLYKSYGYVAKELLIKLRGERSLAQYAGWPRMVANQAAVDRLIANFETYRTEVALRPDDVEEWPADDHESTRRIQGLVARGADVYA</sequence>
<dbReference type="InterPro" id="IPR052638">
    <property type="entry name" value="PiggyBac_TE-derived"/>
</dbReference>
<evidence type="ECO:0000313" key="2">
    <source>
        <dbReference type="Proteomes" id="UP001458880"/>
    </source>
</evidence>